<keyword evidence="4" id="KW-0963">Cytoplasm</keyword>
<dbReference type="Pfam" id="PF12214">
    <property type="entry name" value="TPX2_importin"/>
    <property type="match status" value="1"/>
</dbReference>
<dbReference type="PANTHER" id="PTHR14326:SF44">
    <property type="entry name" value="TARGETING PROTEIN FOR XKLP2"/>
    <property type="match status" value="1"/>
</dbReference>
<evidence type="ECO:0000256" key="3">
    <source>
        <dbReference type="ARBA" id="ARBA00005885"/>
    </source>
</evidence>
<dbReference type="AlphaFoldDB" id="A0A6J2Y0F5"/>
<dbReference type="GeneID" id="115882481"/>
<dbReference type="OrthoDB" id="1684416at2759"/>
<evidence type="ECO:0000256" key="4">
    <source>
        <dbReference type="ARBA" id="ARBA00022490"/>
    </source>
</evidence>
<dbReference type="InParanoid" id="A0A6J2Y0F5"/>
<feature type="domain" description="TPX2 C-terminal" evidence="8">
    <location>
        <begin position="320"/>
        <end position="392"/>
    </location>
</feature>
<dbReference type="InterPro" id="IPR027330">
    <property type="entry name" value="TPX2_central_dom"/>
</dbReference>
<sequence>MEEAFDAYNAPQFLDFEYLDNYEEDVESYFDAARQFREGDGDKMPMPKLRKSMSVGNLILFSEQDHLTTQISTQINKLTIAEVPPQSRSCEKICNNHEKPKLDISSNMKRYGSVENVKENKFISFAESMHLFQNKTPVRFRSRQNLAQQVHNPQPLKLTIPQSPALATKKRYRPPHVLSQEEQEKLEIEQKANFKARKLNKKVIQGPMKATAAVHKKPTVPEPFTFDSRVQMVQKRRQELINKVLQEEKKAREFHANPVPKCIKSDHRSSKGSLVSGGSGKKNGSTESLSTRFKARTPTVLYKEPFIPAKTSKVTEVVPFQFISDMRAPQREEFEIRKAEREDRLAYFKQLDQEQRLKLEQEERARARKEAEFKAQPVRKYKKVIIEPSNKVTEPISPKFHSKKKLDKENIVSN</sequence>
<organism evidence="10 11">
    <name type="scientific">Sitophilus oryzae</name>
    <name type="common">Rice weevil</name>
    <name type="synonym">Curculio oryzae</name>
    <dbReference type="NCBI Taxonomy" id="7048"/>
    <lineage>
        <taxon>Eukaryota</taxon>
        <taxon>Metazoa</taxon>
        <taxon>Ecdysozoa</taxon>
        <taxon>Arthropoda</taxon>
        <taxon>Hexapoda</taxon>
        <taxon>Insecta</taxon>
        <taxon>Pterygota</taxon>
        <taxon>Neoptera</taxon>
        <taxon>Endopterygota</taxon>
        <taxon>Coleoptera</taxon>
        <taxon>Polyphaga</taxon>
        <taxon>Cucujiformia</taxon>
        <taxon>Curculionidae</taxon>
        <taxon>Dryophthorinae</taxon>
        <taxon>Sitophilus</taxon>
    </lineage>
</organism>
<protein>
    <submittedName>
        <fullName evidence="11">Targeting protein for Xklp2 homolog</fullName>
    </submittedName>
</protein>
<accession>A0A6J2Y0F5</accession>
<gene>
    <name evidence="11" type="primary">LOC115882481</name>
</gene>
<dbReference type="Proteomes" id="UP000504635">
    <property type="component" value="Unplaced"/>
</dbReference>
<keyword evidence="10" id="KW-1185">Reference proteome</keyword>
<proteinExistence type="inferred from homology"/>
<evidence type="ECO:0000313" key="10">
    <source>
        <dbReference type="Proteomes" id="UP000504635"/>
    </source>
</evidence>
<keyword evidence="5" id="KW-0206">Cytoskeleton</keyword>
<feature type="domain" description="TPX2 central" evidence="9">
    <location>
        <begin position="156"/>
        <end position="266"/>
    </location>
</feature>
<dbReference type="GO" id="GO:0005819">
    <property type="term" value="C:spindle"/>
    <property type="evidence" value="ECO:0007669"/>
    <property type="project" value="UniProtKB-SubCell"/>
</dbReference>
<dbReference type="KEGG" id="soy:115882481"/>
<dbReference type="RefSeq" id="XP_030756414.1">
    <property type="nucleotide sequence ID" value="XM_030900554.1"/>
</dbReference>
<dbReference type="GO" id="GO:0060236">
    <property type="term" value="P:regulation of mitotic spindle organization"/>
    <property type="evidence" value="ECO:0007669"/>
    <property type="project" value="InterPro"/>
</dbReference>
<evidence type="ECO:0000256" key="6">
    <source>
        <dbReference type="ARBA" id="ARBA00023242"/>
    </source>
</evidence>
<dbReference type="PANTHER" id="PTHR14326">
    <property type="entry name" value="TARGETING PROTEIN FOR XKLP2"/>
    <property type="match status" value="1"/>
</dbReference>
<dbReference type="InterPro" id="IPR009675">
    <property type="entry name" value="TPX2_fam"/>
</dbReference>
<comment type="subcellular location">
    <subcellularLocation>
        <location evidence="2">Cytoplasm</location>
        <location evidence="2">Cytoskeleton</location>
        <location evidence="2">Spindle</location>
    </subcellularLocation>
    <subcellularLocation>
        <location evidence="1">Nucleus</location>
    </subcellularLocation>
</comment>
<name>A0A6J2Y0F5_SITOR</name>
<reference evidence="11" key="1">
    <citation type="submission" date="2025-08" db="UniProtKB">
        <authorList>
            <consortium name="RefSeq"/>
        </authorList>
    </citation>
    <scope>IDENTIFICATION</scope>
    <source>
        <tissue evidence="11">Gonads</tissue>
    </source>
</reference>
<dbReference type="GO" id="GO:0005874">
    <property type="term" value="C:microtubule"/>
    <property type="evidence" value="ECO:0007669"/>
    <property type="project" value="InterPro"/>
</dbReference>
<dbReference type="InterPro" id="IPR027329">
    <property type="entry name" value="TPX2_C"/>
</dbReference>
<dbReference type="GO" id="GO:0005634">
    <property type="term" value="C:nucleus"/>
    <property type="evidence" value="ECO:0007669"/>
    <property type="project" value="UniProtKB-SubCell"/>
</dbReference>
<evidence type="ECO:0000256" key="5">
    <source>
        <dbReference type="ARBA" id="ARBA00023212"/>
    </source>
</evidence>
<evidence type="ECO:0000259" key="8">
    <source>
        <dbReference type="Pfam" id="PF06886"/>
    </source>
</evidence>
<evidence type="ECO:0000259" key="9">
    <source>
        <dbReference type="Pfam" id="PF12214"/>
    </source>
</evidence>
<evidence type="ECO:0000256" key="2">
    <source>
        <dbReference type="ARBA" id="ARBA00004186"/>
    </source>
</evidence>
<evidence type="ECO:0000313" key="11">
    <source>
        <dbReference type="RefSeq" id="XP_030756414.1"/>
    </source>
</evidence>
<feature type="region of interest" description="Disordered" evidence="7">
    <location>
        <begin position="395"/>
        <end position="414"/>
    </location>
</feature>
<feature type="region of interest" description="Disordered" evidence="7">
    <location>
        <begin position="260"/>
        <end position="291"/>
    </location>
</feature>
<dbReference type="Pfam" id="PF06886">
    <property type="entry name" value="TPX2"/>
    <property type="match status" value="1"/>
</dbReference>
<evidence type="ECO:0000256" key="7">
    <source>
        <dbReference type="SAM" id="MobiDB-lite"/>
    </source>
</evidence>
<comment type="similarity">
    <text evidence="3">Belongs to the TPX2 family.</text>
</comment>
<evidence type="ECO:0000256" key="1">
    <source>
        <dbReference type="ARBA" id="ARBA00004123"/>
    </source>
</evidence>
<keyword evidence="6" id="KW-0539">Nucleus</keyword>